<accession>A0AA87MK65</accession>
<gene>
    <name evidence="2" type="ORF">LEP1GSC125_0334</name>
</gene>
<dbReference type="Proteomes" id="UP000001343">
    <property type="component" value="Unassembled WGS sequence"/>
</dbReference>
<reference evidence="2 3" key="1">
    <citation type="journal article" date="2014" name="Int. J. Syst. Evol. Microbiol.">
        <title>Leptospira mayottensis sp. nov., a pathogenic species of the genus Leptospira isolated from humans.</title>
        <authorList>
            <person name="Bourhy P."/>
            <person name="Collet L."/>
            <person name="Brisse S."/>
            <person name="Picardeau M."/>
        </authorList>
    </citation>
    <scope>NUCLEOTIDE SEQUENCE [LARGE SCALE GENOMIC DNA]</scope>
    <source>
        <strain evidence="2 3">200901122</strain>
    </source>
</reference>
<dbReference type="EMBL" id="AKWM02000070">
    <property type="protein sequence ID" value="EKR98746.1"/>
    <property type="molecule type" value="Genomic_DNA"/>
</dbReference>
<evidence type="ECO:0000313" key="2">
    <source>
        <dbReference type="EMBL" id="EKR98746.1"/>
    </source>
</evidence>
<dbReference type="AlphaFoldDB" id="A0AA87MK65"/>
<proteinExistence type="predicted"/>
<evidence type="ECO:0000256" key="1">
    <source>
        <dbReference type="SAM" id="MobiDB-lite"/>
    </source>
</evidence>
<comment type="caution">
    <text evidence="2">The sequence shown here is derived from an EMBL/GenBank/DDBJ whole genome shotgun (WGS) entry which is preliminary data.</text>
</comment>
<feature type="region of interest" description="Disordered" evidence="1">
    <location>
        <begin position="1"/>
        <end position="27"/>
    </location>
</feature>
<feature type="compositionally biased region" description="Basic residues" evidence="1">
    <location>
        <begin position="1"/>
        <end position="17"/>
    </location>
</feature>
<sequence>MKHRKEKVPKTKTTHSQKSKESKEDAALEKKLEAYRRKYSKMSPLKRKEEVKTLLQKLKVYRKKIQEAIFQMKKLLEEEIEIEKKLRMIGERMRK</sequence>
<evidence type="ECO:0000313" key="3">
    <source>
        <dbReference type="Proteomes" id="UP000001343"/>
    </source>
</evidence>
<organism evidence="2 3">
    <name type="scientific">Leptospira mayottensis 200901122</name>
    <dbReference type="NCBI Taxonomy" id="1193010"/>
    <lineage>
        <taxon>Bacteria</taxon>
        <taxon>Pseudomonadati</taxon>
        <taxon>Spirochaetota</taxon>
        <taxon>Spirochaetia</taxon>
        <taxon>Leptospirales</taxon>
        <taxon>Leptospiraceae</taxon>
        <taxon>Leptospira</taxon>
    </lineage>
</organism>
<dbReference type="RefSeq" id="WP_002764343.1">
    <property type="nucleotide sequence ID" value="NZ_AKWM02000070.1"/>
</dbReference>
<feature type="compositionally biased region" description="Basic and acidic residues" evidence="1">
    <location>
        <begin position="18"/>
        <end position="27"/>
    </location>
</feature>
<name>A0AA87MK65_9LEPT</name>
<protein>
    <submittedName>
        <fullName evidence="2">Uncharacterized protein</fullName>
    </submittedName>
</protein>